<dbReference type="InterPro" id="IPR006656">
    <property type="entry name" value="Mopterin_OxRdtase"/>
</dbReference>
<dbReference type="GO" id="GO:0008137">
    <property type="term" value="F:NADH dehydrogenase (ubiquinone) activity"/>
    <property type="evidence" value="ECO:0007669"/>
    <property type="project" value="InterPro"/>
</dbReference>
<evidence type="ECO:0000259" key="19">
    <source>
        <dbReference type="PROSITE" id="PS51669"/>
    </source>
</evidence>
<dbReference type="PANTHER" id="PTHR43105">
    <property type="entry name" value="RESPIRATORY NITRATE REDUCTASE"/>
    <property type="match status" value="1"/>
</dbReference>
<evidence type="ECO:0000256" key="1">
    <source>
        <dbReference type="ARBA" id="ARBA00001966"/>
    </source>
</evidence>
<dbReference type="GO" id="GO:0051539">
    <property type="term" value="F:4 iron, 4 sulfur cluster binding"/>
    <property type="evidence" value="ECO:0007669"/>
    <property type="project" value="UniProtKB-KW"/>
</dbReference>
<evidence type="ECO:0000256" key="13">
    <source>
        <dbReference type="ARBA" id="ARBA00034078"/>
    </source>
</evidence>
<dbReference type="SUPFAM" id="SSF54862">
    <property type="entry name" value="4Fe-4S ferredoxins"/>
    <property type="match status" value="1"/>
</dbReference>
<dbReference type="PROSITE" id="PS00198">
    <property type="entry name" value="4FE4S_FER_1"/>
    <property type="match status" value="1"/>
</dbReference>
<accession>A0A6V8MNY2</accession>
<dbReference type="InterPro" id="IPR009010">
    <property type="entry name" value="Asp_de-COase-like_dom_sf"/>
</dbReference>
<evidence type="ECO:0000256" key="8">
    <source>
        <dbReference type="ARBA" id="ARBA00022737"/>
    </source>
</evidence>
<sequence>MVSLTIDGKSVQVEAGSTILDAAATVGIKIPTLCWLQKVSPTGACRICAVEIEGVDRTMTACNTPVKEGIVVSTDTEKLRTLRRKIMELMLVNHPLDCPVCDAGGECGLQDACYEQGAARQEFSALLERRPIRYDWRLLESDPNRCILCEKCVKVDHEIVGCDAIHVVNKGEATIIDTVDGKPLDCEFCGNCIEACPTGTLISAPFKFKGRVWDFSKVASICAFCGVGCQIDYHVRNGRVGRVTSDDSTFNNGNLCINGRFGYSYLASADRLARPQLRQGGALAPVSWDAALDYAAEKLKAIVAQNGPAAVAGIGSPRVTNEESFLFQKFLREALGTGNIDSEARLGYAPAQAQLLRRFGFSGASACIDQIDNAQAILVFGCDLNAEATGVEYRVIKAATKHDAKLVLANMREVKLRKFSNQHLKHLPGRELFLIQGLMKALVEVGAPLPAGSETLKAELAKLTLAELATASGVTEEQLRVAGKLLAGKERVAIIFGADLMRAADAAAKVTALADLAVLTGAASGNGGGIFPIDAKNNTVGLLDMGGAPDLLPGQQPAASAGKDLWGIVEGIEQGSIKALYLLGSDLAALPENARIRKALAKLELLIVQDIFEGESLSFAHVVLPAAAAAEKSGSFTSTDNRVQVLLKAVNAPGEAKTDLEIIAALYQRLAGTQQPSRAEELAEEIARSAKGYLAQGGQVVKQSATLRSAAIAPLAKASAGELPKYQLLVGPIGYHNGTSSTRSENNLMVSPSGYLELHPADAAALGVADGAVVKVSSAHGALTARAKVSAKLQPGLIFAPVHFRELNANALLKGSCNLVEVKVERG</sequence>
<dbReference type="SMART" id="SM00926">
    <property type="entry name" value="Molybdop_Fe4S4"/>
    <property type="match status" value="1"/>
</dbReference>
<dbReference type="GO" id="GO:0042773">
    <property type="term" value="P:ATP synthesis coupled electron transport"/>
    <property type="evidence" value="ECO:0007669"/>
    <property type="project" value="InterPro"/>
</dbReference>
<keyword evidence="11" id="KW-0411">Iron-sulfur</keyword>
<dbReference type="Proteomes" id="UP000556026">
    <property type="component" value="Unassembled WGS sequence"/>
</dbReference>
<dbReference type="Gene3D" id="3.40.228.10">
    <property type="entry name" value="Dimethylsulfoxide Reductase, domain 2"/>
    <property type="match status" value="1"/>
</dbReference>
<evidence type="ECO:0000256" key="3">
    <source>
        <dbReference type="ARBA" id="ARBA00022475"/>
    </source>
</evidence>
<dbReference type="GO" id="GO:0043546">
    <property type="term" value="F:molybdopterin cofactor binding"/>
    <property type="evidence" value="ECO:0007669"/>
    <property type="project" value="InterPro"/>
</dbReference>
<gene>
    <name evidence="21" type="primary">sfrA</name>
    <name evidence="21" type="ORF">GMST_39790</name>
</gene>
<dbReference type="RefSeq" id="WP_183356444.1">
    <property type="nucleotide sequence ID" value="NZ_BLXX01000017.1"/>
</dbReference>
<keyword evidence="8" id="KW-0677">Repeat</keyword>
<comment type="cofactor">
    <cofactor evidence="1">
        <name>[4Fe-4S] cluster</name>
        <dbReference type="ChEBI" id="CHEBI:49883"/>
    </cofactor>
</comment>
<dbReference type="GO" id="GO:0051537">
    <property type="term" value="F:2 iron, 2 sulfur cluster binding"/>
    <property type="evidence" value="ECO:0007669"/>
    <property type="project" value="UniProtKB-KW"/>
</dbReference>
<dbReference type="Pfam" id="PF00384">
    <property type="entry name" value="Molybdopterin"/>
    <property type="match status" value="1"/>
</dbReference>
<evidence type="ECO:0000256" key="12">
    <source>
        <dbReference type="ARBA" id="ARBA00023136"/>
    </source>
</evidence>
<dbReference type="Gene3D" id="3.30.70.20">
    <property type="match status" value="1"/>
</dbReference>
<dbReference type="Pfam" id="PF04879">
    <property type="entry name" value="Molybdop_Fe4S4"/>
    <property type="match status" value="1"/>
</dbReference>
<evidence type="ECO:0000313" key="21">
    <source>
        <dbReference type="EMBL" id="GFO61654.1"/>
    </source>
</evidence>
<keyword evidence="22" id="KW-1185">Reference proteome</keyword>
<reference evidence="22" key="1">
    <citation type="submission" date="2020-06" db="EMBL/GenBank/DDBJ databases">
        <title>Draft genomic sequence of Geomonas sp. Red330.</title>
        <authorList>
            <person name="Itoh H."/>
            <person name="Zhenxing X."/>
            <person name="Ushijima N."/>
            <person name="Masuda Y."/>
            <person name="Shiratori Y."/>
            <person name="Senoo K."/>
        </authorList>
    </citation>
    <scope>NUCLEOTIDE SEQUENCE [LARGE SCALE GENOMIC DNA]</scope>
    <source>
        <strain evidence="22">Red330</strain>
    </source>
</reference>
<comment type="caution">
    <text evidence="21">The sequence shown here is derived from an EMBL/GenBank/DDBJ whole genome shotgun (WGS) entry which is preliminary data.</text>
</comment>
<dbReference type="InterPro" id="IPR036010">
    <property type="entry name" value="2Fe-2S_ferredoxin-like_sf"/>
</dbReference>
<dbReference type="InterPro" id="IPR006657">
    <property type="entry name" value="MoPterin_dinucl-bd_dom"/>
</dbReference>
<dbReference type="InterPro" id="IPR017896">
    <property type="entry name" value="4Fe4S_Fe-S-bd"/>
</dbReference>
<dbReference type="InterPro" id="IPR017900">
    <property type="entry name" value="4Fe4S_Fe_S_CS"/>
</dbReference>
<dbReference type="InterPro" id="IPR019574">
    <property type="entry name" value="NADH_UbQ_OxRdtase_Gsu_4Fe4S-bd"/>
</dbReference>
<dbReference type="PROSITE" id="PS00642">
    <property type="entry name" value="COMPLEX1_75K_2"/>
    <property type="match status" value="1"/>
</dbReference>
<dbReference type="Pfam" id="PF13510">
    <property type="entry name" value="Fer2_4"/>
    <property type="match status" value="1"/>
</dbReference>
<comment type="cofactor">
    <cofactor evidence="13">
        <name>[2Fe-2S] cluster</name>
        <dbReference type="ChEBI" id="CHEBI:190135"/>
    </cofactor>
</comment>
<dbReference type="GO" id="GO:0046872">
    <property type="term" value="F:metal ion binding"/>
    <property type="evidence" value="ECO:0007669"/>
    <property type="project" value="UniProtKB-KW"/>
</dbReference>
<dbReference type="FunFam" id="3.30.70.20:FF:000035">
    <property type="entry name" value="Iron hydrogenase 1"/>
    <property type="match status" value="1"/>
</dbReference>
<dbReference type="GO" id="GO:0005886">
    <property type="term" value="C:plasma membrane"/>
    <property type="evidence" value="ECO:0007669"/>
    <property type="project" value="UniProtKB-SubCell"/>
</dbReference>
<evidence type="ECO:0000256" key="4">
    <source>
        <dbReference type="ARBA" id="ARBA00022485"/>
    </source>
</evidence>
<dbReference type="EMBL" id="BLXX01000017">
    <property type="protein sequence ID" value="GFO61654.1"/>
    <property type="molecule type" value="Genomic_DNA"/>
</dbReference>
<dbReference type="Pfam" id="PF22117">
    <property type="entry name" value="Fer4_Nqo3"/>
    <property type="match status" value="1"/>
</dbReference>
<organism evidence="21 22">
    <name type="scientific">Geomonas silvestris</name>
    <dbReference type="NCBI Taxonomy" id="2740184"/>
    <lineage>
        <taxon>Bacteria</taxon>
        <taxon>Pseudomonadati</taxon>
        <taxon>Thermodesulfobacteriota</taxon>
        <taxon>Desulfuromonadia</taxon>
        <taxon>Geobacterales</taxon>
        <taxon>Geobacteraceae</taxon>
        <taxon>Geomonas</taxon>
    </lineage>
</organism>
<evidence type="ECO:0000256" key="7">
    <source>
        <dbReference type="ARBA" id="ARBA00022723"/>
    </source>
</evidence>
<evidence type="ECO:0000256" key="10">
    <source>
        <dbReference type="ARBA" id="ARBA00023004"/>
    </source>
</evidence>
<feature type="domain" description="2Fe-2S ferredoxin-type" evidence="17">
    <location>
        <begin position="1"/>
        <end position="78"/>
    </location>
</feature>
<dbReference type="AlphaFoldDB" id="A0A6V8MNY2"/>
<keyword evidence="9" id="KW-0560">Oxidoreductase</keyword>
<evidence type="ECO:0000259" key="18">
    <source>
        <dbReference type="PROSITE" id="PS51379"/>
    </source>
</evidence>
<evidence type="ECO:0000256" key="6">
    <source>
        <dbReference type="ARBA" id="ARBA00022714"/>
    </source>
</evidence>
<dbReference type="SMART" id="SM00929">
    <property type="entry name" value="NADH-G_4Fe-4S_3"/>
    <property type="match status" value="1"/>
</dbReference>
<dbReference type="PROSITE" id="PS51839">
    <property type="entry name" value="4FE4S_HC3"/>
    <property type="match status" value="1"/>
</dbReference>
<keyword evidence="10" id="KW-0408">Iron</keyword>
<evidence type="ECO:0000256" key="14">
    <source>
        <dbReference type="ARBA" id="ARBA00064297"/>
    </source>
</evidence>
<keyword evidence="12" id="KW-0472">Membrane</keyword>
<evidence type="ECO:0000259" key="20">
    <source>
        <dbReference type="PROSITE" id="PS51839"/>
    </source>
</evidence>
<comment type="subunit">
    <text evidence="14">Heterotetramer with 2 beta subunits.</text>
</comment>
<proteinExistence type="predicted"/>
<dbReference type="Gene3D" id="2.20.25.90">
    <property type="entry name" value="ADC-like domains"/>
    <property type="match status" value="1"/>
</dbReference>
<dbReference type="Pfam" id="PF01568">
    <property type="entry name" value="Molydop_binding"/>
    <property type="match status" value="1"/>
</dbReference>
<evidence type="ECO:0000256" key="2">
    <source>
        <dbReference type="ARBA" id="ARBA00004417"/>
    </source>
</evidence>
<dbReference type="InterPro" id="IPR050123">
    <property type="entry name" value="Prok_molybdopt-oxidoreductase"/>
</dbReference>
<dbReference type="Pfam" id="PF10588">
    <property type="entry name" value="NADH-G_4Fe-4S_3"/>
    <property type="match status" value="1"/>
</dbReference>
<dbReference type="SUPFAM" id="SSF50692">
    <property type="entry name" value="ADC-like"/>
    <property type="match status" value="1"/>
</dbReference>
<dbReference type="PANTHER" id="PTHR43105:SF9">
    <property type="entry name" value="NADPH-FE(3+) OXIDOREDUCTASE SUBUNIT ALPHA"/>
    <property type="match status" value="1"/>
</dbReference>
<dbReference type="InterPro" id="IPR054351">
    <property type="entry name" value="NADH_UbQ_OxRdtase_ferredoxin"/>
</dbReference>
<evidence type="ECO:0000259" key="17">
    <source>
        <dbReference type="PROSITE" id="PS51085"/>
    </source>
</evidence>
<dbReference type="PROSITE" id="PS51669">
    <property type="entry name" value="4FE4S_MOW_BIS_MGD"/>
    <property type="match status" value="1"/>
</dbReference>
<dbReference type="GO" id="GO:0016491">
    <property type="term" value="F:oxidoreductase activity"/>
    <property type="evidence" value="ECO:0007669"/>
    <property type="project" value="UniProtKB-KW"/>
</dbReference>
<evidence type="ECO:0000313" key="22">
    <source>
        <dbReference type="Proteomes" id="UP000556026"/>
    </source>
</evidence>
<dbReference type="InterPro" id="IPR001041">
    <property type="entry name" value="2Fe-2S_ferredoxin-type"/>
</dbReference>
<name>A0A6V8MNY2_9BACT</name>
<dbReference type="FunFam" id="3.10.20.740:FF:000005">
    <property type="entry name" value="NADH:ubiquinone oxidoreductase subunit"/>
    <property type="match status" value="1"/>
</dbReference>
<dbReference type="SUPFAM" id="SSF54292">
    <property type="entry name" value="2Fe-2S ferredoxin-like"/>
    <property type="match status" value="1"/>
</dbReference>
<dbReference type="Gene3D" id="3.10.20.740">
    <property type="match status" value="1"/>
</dbReference>
<evidence type="ECO:0000256" key="5">
    <source>
        <dbReference type="ARBA" id="ARBA00022519"/>
    </source>
</evidence>
<keyword evidence="5" id="KW-0997">Cell inner membrane</keyword>
<evidence type="ECO:0000256" key="15">
    <source>
        <dbReference type="ARBA" id="ARBA00067659"/>
    </source>
</evidence>
<dbReference type="PROSITE" id="PS51085">
    <property type="entry name" value="2FE2S_FER_2"/>
    <property type="match status" value="1"/>
</dbReference>
<protein>
    <recommendedName>
        <fullName evidence="15">NADPH-Fe(3+) oxidoreductase subunit alpha</fullName>
    </recommendedName>
    <alternativeName>
        <fullName evidence="16">Soluble Fe(3+) reductase alpha subunit</fullName>
    </alternativeName>
</protein>
<comment type="subcellular location">
    <subcellularLocation>
        <location evidence="2">Cell inner membrane</location>
        <topology evidence="2">Peripheral membrane protein</topology>
    </subcellularLocation>
</comment>
<dbReference type="PROSITE" id="PS51379">
    <property type="entry name" value="4FE4S_FER_2"/>
    <property type="match status" value="1"/>
</dbReference>
<dbReference type="Gene3D" id="3.40.50.740">
    <property type="match status" value="1"/>
</dbReference>
<feature type="domain" description="4Fe-4S Mo/W bis-MGD-type" evidence="19">
    <location>
        <begin position="215"/>
        <end position="270"/>
    </location>
</feature>
<keyword evidence="4" id="KW-0004">4Fe-4S</keyword>
<evidence type="ECO:0000256" key="9">
    <source>
        <dbReference type="ARBA" id="ARBA00023002"/>
    </source>
</evidence>
<keyword evidence="3" id="KW-1003">Cell membrane</keyword>
<dbReference type="InterPro" id="IPR006963">
    <property type="entry name" value="Mopterin_OxRdtase_4Fe-4S_dom"/>
</dbReference>
<feature type="domain" description="4Fe-4S ferredoxin-type" evidence="18">
    <location>
        <begin position="172"/>
        <end position="206"/>
    </location>
</feature>
<evidence type="ECO:0000256" key="11">
    <source>
        <dbReference type="ARBA" id="ARBA00023014"/>
    </source>
</evidence>
<dbReference type="CDD" id="cd00207">
    <property type="entry name" value="fer2"/>
    <property type="match status" value="1"/>
</dbReference>
<feature type="domain" description="4Fe-4S His(Cys)3-ligated-type" evidence="20">
    <location>
        <begin position="78"/>
        <end position="117"/>
    </location>
</feature>
<evidence type="ECO:0000256" key="16">
    <source>
        <dbReference type="ARBA" id="ARBA00076894"/>
    </source>
</evidence>
<dbReference type="InterPro" id="IPR000283">
    <property type="entry name" value="NADH_UbQ_OxRdtase_75kDa_su_CS"/>
</dbReference>
<dbReference type="Gene3D" id="2.40.40.20">
    <property type="match status" value="1"/>
</dbReference>
<dbReference type="PROSITE" id="PS00641">
    <property type="entry name" value="COMPLEX1_75K_1"/>
    <property type="match status" value="1"/>
</dbReference>
<keyword evidence="7" id="KW-0479">Metal-binding</keyword>
<dbReference type="SUPFAM" id="SSF53706">
    <property type="entry name" value="Formate dehydrogenase/DMSO reductase, domains 1-3"/>
    <property type="match status" value="1"/>
</dbReference>
<keyword evidence="6" id="KW-0001">2Fe-2S</keyword>